<sequence>MSCFFNDCENAAAAGSWKCSFHKNCSRCLADDCKNQVYARKLCVRHGGKRRCDVPDCDRNVRLGSFCSAHSSAIVKKICEEEGCTNVAHNRQRCVRHGGGRKCKIQGCKTHARSGGYCCRHSHKEAISPLSILTDSAPDIDVNLTPADEWKFWQELSFDGLPTADESMAKALTHSIDIISVVWDDFMSSAPDEMFAVDQCNYS</sequence>
<evidence type="ECO:0008006" key="3">
    <source>
        <dbReference type="Google" id="ProtNLM"/>
    </source>
</evidence>
<dbReference type="AlphaFoldDB" id="A0A6G0WHN0"/>
<comment type="caution">
    <text evidence="1">The sequence shown here is derived from an EMBL/GenBank/DDBJ whole genome shotgun (WGS) entry which is preliminary data.</text>
</comment>
<gene>
    <name evidence="1" type="ORF">Ae201684_015104</name>
</gene>
<dbReference type="PANTHER" id="PTHR31827:SF1">
    <property type="entry name" value="EMB|CAB89363.1"/>
    <property type="match status" value="1"/>
</dbReference>
<reference evidence="1 2" key="1">
    <citation type="submission" date="2019-07" db="EMBL/GenBank/DDBJ databases">
        <title>Genomics analysis of Aphanomyces spp. identifies a new class of oomycete effector associated with host adaptation.</title>
        <authorList>
            <person name="Gaulin E."/>
        </authorList>
    </citation>
    <scope>NUCLEOTIDE SEQUENCE [LARGE SCALE GENOMIC DNA]</scope>
    <source>
        <strain evidence="1 2">ATCC 201684</strain>
    </source>
</reference>
<dbReference type="EMBL" id="VJMJ01000210">
    <property type="protein sequence ID" value="KAF0726705.1"/>
    <property type="molecule type" value="Genomic_DNA"/>
</dbReference>
<evidence type="ECO:0000313" key="2">
    <source>
        <dbReference type="Proteomes" id="UP000481153"/>
    </source>
</evidence>
<dbReference type="PANTHER" id="PTHR31827">
    <property type="entry name" value="EMB|CAB89363.1"/>
    <property type="match status" value="1"/>
</dbReference>
<dbReference type="Proteomes" id="UP000481153">
    <property type="component" value="Unassembled WGS sequence"/>
</dbReference>
<dbReference type="VEuPathDB" id="FungiDB:AeMF1_012024"/>
<accession>A0A6G0WHN0</accession>
<protein>
    <recommendedName>
        <fullName evidence="3">WRKY transcription factor 19</fullName>
    </recommendedName>
</protein>
<proteinExistence type="predicted"/>
<evidence type="ECO:0000313" key="1">
    <source>
        <dbReference type="EMBL" id="KAF0726705.1"/>
    </source>
</evidence>
<name>A0A6G0WHN0_9STRA</name>
<organism evidence="1 2">
    <name type="scientific">Aphanomyces euteiches</name>
    <dbReference type="NCBI Taxonomy" id="100861"/>
    <lineage>
        <taxon>Eukaryota</taxon>
        <taxon>Sar</taxon>
        <taxon>Stramenopiles</taxon>
        <taxon>Oomycota</taxon>
        <taxon>Saprolegniomycetes</taxon>
        <taxon>Saprolegniales</taxon>
        <taxon>Verrucalvaceae</taxon>
        <taxon>Aphanomyces</taxon>
    </lineage>
</organism>
<keyword evidence="2" id="KW-1185">Reference proteome</keyword>